<evidence type="ECO:0000256" key="7">
    <source>
        <dbReference type="PROSITE-ProRule" id="PRU00283"/>
    </source>
</evidence>
<gene>
    <name evidence="11" type="ORF">LIER_07608</name>
</gene>
<dbReference type="InterPro" id="IPR036961">
    <property type="entry name" value="Kinesin_motor_dom_sf"/>
</dbReference>
<evidence type="ECO:0000256" key="3">
    <source>
        <dbReference type="ARBA" id="ARBA00022840"/>
    </source>
</evidence>
<feature type="coiled-coil region" evidence="8">
    <location>
        <begin position="854"/>
        <end position="969"/>
    </location>
</feature>
<keyword evidence="12" id="KW-1185">Reference proteome</keyword>
<dbReference type="SMART" id="SM00129">
    <property type="entry name" value="KISc"/>
    <property type="match status" value="1"/>
</dbReference>
<feature type="domain" description="Kinesin motor" evidence="10">
    <location>
        <begin position="83"/>
        <end position="415"/>
    </location>
</feature>
<keyword evidence="4 8" id="KW-0175">Coiled coil</keyword>
<evidence type="ECO:0000256" key="4">
    <source>
        <dbReference type="ARBA" id="ARBA00023054"/>
    </source>
</evidence>
<dbReference type="PANTHER" id="PTHR37739">
    <property type="entry name" value="KINESIN-LIKE PROTEIN KIN-12D"/>
    <property type="match status" value="1"/>
</dbReference>
<feature type="binding site" evidence="7">
    <location>
        <begin position="159"/>
        <end position="166"/>
    </location>
    <ligand>
        <name>ATP</name>
        <dbReference type="ChEBI" id="CHEBI:30616"/>
    </ligand>
</feature>
<feature type="region of interest" description="Disordered" evidence="9">
    <location>
        <begin position="1"/>
        <end position="62"/>
    </location>
</feature>
<feature type="coiled-coil region" evidence="8">
    <location>
        <begin position="1013"/>
        <end position="1086"/>
    </location>
</feature>
<feature type="coiled-coil region" evidence="8">
    <location>
        <begin position="508"/>
        <end position="535"/>
    </location>
</feature>
<keyword evidence="1" id="KW-0493">Microtubule</keyword>
<comment type="caution">
    <text evidence="11">The sequence shown here is derived from an EMBL/GenBank/DDBJ whole genome shotgun (WGS) entry which is preliminary data.</text>
</comment>
<feature type="coiled-coil region" evidence="8">
    <location>
        <begin position="673"/>
        <end position="700"/>
    </location>
</feature>
<dbReference type="SUPFAM" id="SSF52540">
    <property type="entry name" value="P-loop containing nucleoside triphosphate hydrolases"/>
    <property type="match status" value="1"/>
</dbReference>
<feature type="region of interest" description="Disordered" evidence="9">
    <location>
        <begin position="2212"/>
        <end position="2240"/>
    </location>
</feature>
<dbReference type="GO" id="GO:0005524">
    <property type="term" value="F:ATP binding"/>
    <property type="evidence" value="ECO:0007669"/>
    <property type="project" value="UniProtKB-UniRule"/>
</dbReference>
<protein>
    <recommendedName>
        <fullName evidence="10">Kinesin motor domain-containing protein</fullName>
    </recommendedName>
</protein>
<name>A0AAV3PD43_LITER</name>
<evidence type="ECO:0000256" key="8">
    <source>
        <dbReference type="SAM" id="Coils"/>
    </source>
</evidence>
<dbReference type="Gene3D" id="3.40.850.10">
    <property type="entry name" value="Kinesin motor domain"/>
    <property type="match status" value="1"/>
</dbReference>
<sequence length="2594" mass="295716">MVRRNKSSEEIENVPETPRYSSVSRDPTRPPLNAIQHSSMPKAQLRTPDATRKPLNSAIRTRTPKAPIAFPLQEDPSFWTEHNVQVLIRLRPLDKTNNSYCLKQDSAQCITWIGPPQTRFTFDHVASESTDQETLFKLVGLPMVENCLSGYNSSVFAYGQTGSGKTFTMLGDIEGLGKHPSPNRGLTPRIFEFLLARIRAEEQSRRDEKLQYQCKCSFLEIYNEQICDLLDPSSTNLQLREDSKKGVYVENLSEFEVQTVGDMLNLLSQGSANRKVAATSMNRESSRSHSVFTCVIESKWEKDSTSNFRFARLNLVDLAGSERQKTSGAEGERLKEAASINKSLSTLGHVIMVLVDVAHGRQRHVPYRDSRLTFLLQDSLGGNSKTTIIANVTPSICCAAETLNTLKFAQRAKLIQNNAIVNEDTSGDVTVLQQQIRVLKEELDALKLQKVSRALTFGSETTRDMREDEVRMDQHDNVLLHEYDHTCRLSSKQLKSLEATLAGAFRREEMAETYIKQLEAEIEQLNRLVRQREEDTRSTKMMLKFREDKIQRMESLLEGLNPTDDYLQEENNALAEEIQLLRAKVDKNPEVTRFAHENIRLLEQIRRFQDFYEEGEREMLLAEISELRKQLSLSLDGSLKQQNHLDGKISSHGAINFRQENESIVHEKTIPELERCRIDLNSCLEENAKLRREINDLHVTLTEIGSPSYDERNSKFIGESNLRACSPKYLKNEHAEEVLDLQLELDILKIILKEEKTYGMEADEKAQSLNKDLQLSNENLQLIMKQYEDVRIQLQIAKSVIEALESQQLMSINEIEDLKKKLSSQELSIPSPMIFSDIGESPLQAKLKKMHDSLEMAKKLNQQYQSDLALQEANEGEMDEIRRQVEAETAEVIVCLQEELSTLQQEVQGSSSREAEAREALALAQVEMKTMEDRLYLIDQHNKKLADVLTEKEEQLQKNTKDCKALTNEIESVLSSGHEALEDAADQVNVISSSFPENSSYFSQQFVRMRKYITEKELTIEELNKNLEDALNRRNDMEGMLRSLRGAALVMTEAHEQECSERDREILHLTSELHNKTSALAKLEKNIKLGKDEIKKTSNCAAVAFVVVNRLSELNSSYRDTVNCMELELQELTKRRSQALSISEVEKHIEALKVEIPVLEDEDSSQAQQNSEKQEDGLAAKLKLEDENDEILITSEKLAELKSGISKVRLFMNENGKQIQCPENSTLGGASLDSDNIYDFQAGIPQHVGIEHAVQSFDNSEKFKFTSCCHVATTSHQPDSEKKKNAYERNFIDEEGKNATIILLKKEIESALESLKQVQAEMAKLQVEKEEALINEKHGQQRIKHLMNQVKELQTAISRFEEEIVPKVDALENKTQLAQNVLQCSGRSWACQKQLLEAELCDAKVFVYQKTTEASCILAKFEEAQDTMKDADIMVNELMIANEALKLNIKDMKRKELTLSSERVILQNEVDSLLSAKDLKDIQCEKLVNQFEADRREMVAELSELENTVAEVLTSHTAECTLIYHEILQLKAYHNSKKNSELVGSWLEDIWSDIIAKDCAVSVLHLCHFGVLLETVNGLNAENGLLHHGLCESNALISELKEHNSNSRKELEMFRSLERKLLTDINRSFSRISKKEQETGDLTMKLTRFDKKISDLQIHEELMLQRSNQIGSELAALVKEFGLSNIDVVMSPLEQEKSTKDREKYRGESQEENFIMEQYSKEFELLILSSELRQMNVLNAANSKTQKEDSELLSNLKENWVICSVDAAISEIILLDMECGFSALEKLTDEAETENQDLLLELGKKKSAIAQLGILKEGQEKEIESLRQVACSAKDLRNELGLMKESKAWLSSRVQQLESNIDELLEEMEMKESALRSELFRKDEIIKGLQFDLSLLQESSSIDMDKNDEIERLVASLRTLENEMEVKSFKLDEAVAENQILEDQFQEKIKIITTLELGIAKEQGMGESLTRQNLELVAEIENLLKANKLMKDELEEMRELRVTLEMQLAKMDDSLGELSTSIGLLKCNLVDVTEEKEELCRRILTLDKELKIAQALAEEKEAIAVEAQEIAEIKKEQAENKDEEVKLLEQSVEELEYTVNVLENKVEIIKGEAERQRLQREELELELHGVEQQLQDLKNLDADLKRQLNEKEKDMGEALERIQFFESEISAKNVEINQCKAHMSELFLHAEAQASESKQKFKALEAMAEQVKEVSATHGSNSSHKLEKNPSKSRGSSSPFKCIGGLVQQIKSERDEEISVERHRIQELENLAASRQKEIFMLNARLAAAESMTHDVIRDLLGLKLDMNSYASLLDKQQVNLLKGQLHNTDAPVKEQEIIKLKQQLSKFIEERKGWLEEIDRRQSEMVAAQVALEKLRQQERMLSAENDMLKGANVNNKKRVIELEDEVKKLSGQQNLHQRIHHHAKIKARDEENNALRRQNEELGTKLRKAEGLLVQVRAELTRFQESNGICPYNFDEEQRLGNKLKEVEDEKLQLAQKLLSLCTSILKVAGISTPKSEISLSVAKSALDHLTNKIDSLEREVEDEKLKNKVANERIKLSEFMPRSSPISSRVDENCKTPTKVSRTSFLSPLDR</sequence>
<evidence type="ECO:0000256" key="6">
    <source>
        <dbReference type="ARBA" id="ARBA00034488"/>
    </source>
</evidence>
<feature type="coiled-coil region" evidence="8">
    <location>
        <begin position="770"/>
        <end position="821"/>
    </location>
</feature>
<dbReference type="PROSITE" id="PS50067">
    <property type="entry name" value="KINESIN_MOTOR_2"/>
    <property type="match status" value="1"/>
</dbReference>
<keyword evidence="2 7" id="KW-0547">Nucleotide-binding</keyword>
<dbReference type="PRINTS" id="PR00380">
    <property type="entry name" value="KINESINHEAVY"/>
</dbReference>
<dbReference type="EMBL" id="BAABME010001180">
    <property type="protein sequence ID" value="GAA0148068.1"/>
    <property type="molecule type" value="Genomic_DNA"/>
</dbReference>
<comment type="similarity">
    <text evidence="6">Belongs to the TRAFAC class myosin-kinesin ATPase superfamily. Kinesin family. KIN-12 subfamily.</text>
</comment>
<dbReference type="GO" id="GO:0005874">
    <property type="term" value="C:microtubule"/>
    <property type="evidence" value="ECO:0007669"/>
    <property type="project" value="UniProtKB-KW"/>
</dbReference>
<dbReference type="GO" id="GO:0007018">
    <property type="term" value="P:microtubule-based movement"/>
    <property type="evidence" value="ECO:0007669"/>
    <property type="project" value="InterPro"/>
</dbReference>
<evidence type="ECO:0000313" key="11">
    <source>
        <dbReference type="EMBL" id="GAA0148068.1"/>
    </source>
</evidence>
<feature type="coiled-coil region" evidence="8">
    <location>
        <begin position="1973"/>
        <end position="2168"/>
    </location>
</feature>
<evidence type="ECO:0000256" key="2">
    <source>
        <dbReference type="ARBA" id="ARBA00022741"/>
    </source>
</evidence>
<dbReference type="PANTHER" id="PTHR37739:SF8">
    <property type="entry name" value="KINESIN-LIKE PROTEIN KIN-12D"/>
    <property type="match status" value="1"/>
</dbReference>
<feature type="coiled-coil region" evidence="8">
    <location>
        <begin position="422"/>
        <end position="449"/>
    </location>
</feature>
<dbReference type="Proteomes" id="UP001454036">
    <property type="component" value="Unassembled WGS sequence"/>
</dbReference>
<dbReference type="GO" id="GO:0003777">
    <property type="term" value="F:microtubule motor activity"/>
    <property type="evidence" value="ECO:0007669"/>
    <property type="project" value="InterPro"/>
</dbReference>
<reference evidence="11 12" key="1">
    <citation type="submission" date="2024-01" db="EMBL/GenBank/DDBJ databases">
        <title>The complete chloroplast genome sequence of Lithospermum erythrorhizon: insights into the phylogenetic relationship among Boraginaceae species and the maternal lineages of purple gromwells.</title>
        <authorList>
            <person name="Okada T."/>
            <person name="Watanabe K."/>
        </authorList>
    </citation>
    <scope>NUCLEOTIDE SEQUENCE [LARGE SCALE GENOMIC DNA]</scope>
</reference>
<evidence type="ECO:0000256" key="5">
    <source>
        <dbReference type="ARBA" id="ARBA00023175"/>
    </source>
</evidence>
<dbReference type="InterPro" id="IPR001752">
    <property type="entry name" value="Kinesin_motor_dom"/>
</dbReference>
<keyword evidence="5 7" id="KW-0505">Motor protein</keyword>
<evidence type="ECO:0000259" key="10">
    <source>
        <dbReference type="PROSITE" id="PS50067"/>
    </source>
</evidence>
<feature type="coiled-coil region" evidence="8">
    <location>
        <begin position="1115"/>
        <end position="1162"/>
    </location>
</feature>
<proteinExistence type="inferred from homology"/>
<feature type="coiled-coil region" evidence="8">
    <location>
        <begin position="1847"/>
        <end position="1874"/>
    </location>
</feature>
<accession>A0AAV3PD43</accession>
<dbReference type="PROSITE" id="PS00411">
    <property type="entry name" value="KINESIN_MOTOR_1"/>
    <property type="match status" value="1"/>
</dbReference>
<keyword evidence="3 7" id="KW-0067">ATP-binding</keyword>
<feature type="coiled-coil region" evidence="8">
    <location>
        <begin position="1301"/>
        <end position="1363"/>
    </location>
</feature>
<dbReference type="InterPro" id="IPR019821">
    <property type="entry name" value="Kinesin_motor_CS"/>
</dbReference>
<evidence type="ECO:0000313" key="12">
    <source>
        <dbReference type="Proteomes" id="UP001454036"/>
    </source>
</evidence>
<feature type="coiled-coil region" evidence="8">
    <location>
        <begin position="2359"/>
        <end position="2556"/>
    </location>
</feature>
<dbReference type="InterPro" id="IPR044986">
    <property type="entry name" value="KIF15/KIN-12"/>
</dbReference>
<evidence type="ECO:0000256" key="9">
    <source>
        <dbReference type="SAM" id="MobiDB-lite"/>
    </source>
</evidence>
<dbReference type="Pfam" id="PF00225">
    <property type="entry name" value="Kinesin"/>
    <property type="match status" value="1"/>
</dbReference>
<dbReference type="GO" id="GO:0008017">
    <property type="term" value="F:microtubule binding"/>
    <property type="evidence" value="ECO:0007669"/>
    <property type="project" value="InterPro"/>
</dbReference>
<organism evidence="11 12">
    <name type="scientific">Lithospermum erythrorhizon</name>
    <name type="common">Purple gromwell</name>
    <name type="synonym">Lithospermum officinale var. erythrorhizon</name>
    <dbReference type="NCBI Taxonomy" id="34254"/>
    <lineage>
        <taxon>Eukaryota</taxon>
        <taxon>Viridiplantae</taxon>
        <taxon>Streptophyta</taxon>
        <taxon>Embryophyta</taxon>
        <taxon>Tracheophyta</taxon>
        <taxon>Spermatophyta</taxon>
        <taxon>Magnoliopsida</taxon>
        <taxon>eudicotyledons</taxon>
        <taxon>Gunneridae</taxon>
        <taxon>Pentapetalae</taxon>
        <taxon>asterids</taxon>
        <taxon>lamiids</taxon>
        <taxon>Boraginales</taxon>
        <taxon>Boraginaceae</taxon>
        <taxon>Boraginoideae</taxon>
        <taxon>Lithospermeae</taxon>
        <taxon>Lithospermum</taxon>
    </lineage>
</organism>
<evidence type="ECO:0000256" key="1">
    <source>
        <dbReference type="ARBA" id="ARBA00022701"/>
    </source>
</evidence>
<dbReference type="InterPro" id="IPR027417">
    <property type="entry name" value="P-loop_NTPase"/>
</dbReference>
<dbReference type="FunFam" id="3.40.850.10:FF:000033">
    <property type="entry name" value="Kinesin-like protein KIN-12E"/>
    <property type="match status" value="1"/>
</dbReference>